<dbReference type="InterPro" id="IPR023214">
    <property type="entry name" value="HAD_sf"/>
</dbReference>
<dbReference type="InterPro" id="IPR036412">
    <property type="entry name" value="HAD-like_sf"/>
</dbReference>
<dbReference type="EMBL" id="CP099489">
    <property type="protein sequence ID" value="USQ79719.1"/>
    <property type="molecule type" value="Genomic_DNA"/>
</dbReference>
<keyword evidence="1 2" id="KW-0378">Hydrolase</keyword>
<keyword evidence="3" id="KW-1185">Reference proteome</keyword>
<reference evidence="2" key="1">
    <citation type="submission" date="2022-06" db="EMBL/GenBank/DDBJ databases">
        <title>Ornithinimicrobium HY1793.</title>
        <authorList>
            <person name="Huang Y."/>
        </authorList>
    </citation>
    <scope>NUCLEOTIDE SEQUENCE</scope>
    <source>
        <strain evidence="2">HY1793</strain>
    </source>
</reference>
<dbReference type="Pfam" id="PF00702">
    <property type="entry name" value="Hydrolase"/>
    <property type="match status" value="1"/>
</dbReference>
<accession>A0ABY4YSI1</accession>
<dbReference type="Gene3D" id="3.40.50.1000">
    <property type="entry name" value="HAD superfamily/HAD-like"/>
    <property type="match status" value="1"/>
</dbReference>
<proteinExistence type="predicted"/>
<dbReference type="PANTHER" id="PTHR43316">
    <property type="entry name" value="HYDROLASE, HALOACID DELAHOGENASE-RELATED"/>
    <property type="match status" value="1"/>
</dbReference>
<sequence>MEGRARGVSPGPHPRAVLFDLFNTLVPGGSKDERDNVSRAMAKTLGVAPEGMATVVRDTFDDRARGNLGDLQETVLSLAQCLGVTPSDAAVASAATLRLEMTRSLHEQTWALSALEDLGAAGVLRGLVTDCTAETPLIWAESSLSPHFEAVSFSCLTGHRKPEPEAYLTAVRALGVSARECLYVGDGGSYELSGAEALGMSAIRFQPSDDMRGDTIDEDQNWSGIVITDLTDLVSRLA</sequence>
<evidence type="ECO:0000313" key="3">
    <source>
        <dbReference type="Proteomes" id="UP001056455"/>
    </source>
</evidence>
<dbReference type="NCBIfam" id="TIGR01549">
    <property type="entry name" value="HAD-SF-IA-v1"/>
    <property type="match status" value="1"/>
</dbReference>
<protein>
    <submittedName>
        <fullName evidence="2">HAD-IA family hydrolase</fullName>
    </submittedName>
</protein>
<dbReference type="Proteomes" id="UP001056455">
    <property type="component" value="Chromosome"/>
</dbReference>
<dbReference type="GO" id="GO:0016787">
    <property type="term" value="F:hydrolase activity"/>
    <property type="evidence" value="ECO:0007669"/>
    <property type="project" value="UniProtKB-KW"/>
</dbReference>
<dbReference type="SUPFAM" id="SSF56784">
    <property type="entry name" value="HAD-like"/>
    <property type="match status" value="1"/>
</dbReference>
<name>A0ABY4YSI1_9MICO</name>
<evidence type="ECO:0000313" key="2">
    <source>
        <dbReference type="EMBL" id="USQ79719.1"/>
    </source>
</evidence>
<dbReference type="PANTHER" id="PTHR43316:SF3">
    <property type="entry name" value="HALOACID DEHALOGENASE, TYPE II (AFU_ORTHOLOGUE AFUA_2G07750)-RELATED"/>
    <property type="match status" value="1"/>
</dbReference>
<dbReference type="InterPro" id="IPR006439">
    <property type="entry name" value="HAD-SF_hydro_IA"/>
</dbReference>
<dbReference type="InterPro" id="IPR051540">
    <property type="entry name" value="S-2-haloacid_dehalogenase"/>
</dbReference>
<dbReference type="RefSeq" id="WP_252592823.1">
    <property type="nucleotide sequence ID" value="NZ_CP099489.1"/>
</dbReference>
<evidence type="ECO:0000256" key="1">
    <source>
        <dbReference type="ARBA" id="ARBA00022801"/>
    </source>
</evidence>
<gene>
    <name evidence="2" type="ORF">NF556_19370</name>
</gene>
<dbReference type="SFLD" id="SFLDS00003">
    <property type="entry name" value="Haloacid_Dehalogenase"/>
    <property type="match status" value="1"/>
</dbReference>
<organism evidence="2 3">
    <name type="scientific">Ornithinimicrobium faecis</name>
    <dbReference type="NCBI Taxonomy" id="2934158"/>
    <lineage>
        <taxon>Bacteria</taxon>
        <taxon>Bacillati</taxon>
        <taxon>Actinomycetota</taxon>
        <taxon>Actinomycetes</taxon>
        <taxon>Micrococcales</taxon>
        <taxon>Ornithinimicrobiaceae</taxon>
        <taxon>Ornithinimicrobium</taxon>
    </lineage>
</organism>
<dbReference type="SFLD" id="SFLDG01129">
    <property type="entry name" value="C1.5:_HAD__Beta-PGM__Phosphata"/>
    <property type="match status" value="1"/>
</dbReference>